<evidence type="ECO:0000256" key="5">
    <source>
        <dbReference type="ARBA" id="ARBA00023136"/>
    </source>
</evidence>
<feature type="transmembrane region" description="Helical" evidence="6">
    <location>
        <begin position="21"/>
        <end position="40"/>
    </location>
</feature>
<dbReference type="KEGG" id="ddu:GF1_07840"/>
<dbReference type="NCBIfam" id="TIGR00773">
    <property type="entry name" value="NhaA"/>
    <property type="match status" value="1"/>
</dbReference>
<keyword evidence="6" id="KW-0406">Ion transport</keyword>
<dbReference type="Gene3D" id="1.20.1530.10">
    <property type="entry name" value="Na+/H+ antiporter like domain"/>
    <property type="match status" value="1"/>
</dbReference>
<feature type="transmembrane region" description="Helical" evidence="6">
    <location>
        <begin position="71"/>
        <end position="89"/>
    </location>
</feature>
<keyword evidence="8" id="KW-1185">Reference proteome</keyword>
<feature type="transmembrane region" description="Helical" evidence="6">
    <location>
        <begin position="309"/>
        <end position="333"/>
    </location>
</feature>
<feature type="transmembrane region" description="Helical" evidence="6">
    <location>
        <begin position="377"/>
        <end position="399"/>
    </location>
</feature>
<keyword evidence="6" id="KW-0813">Transport</keyword>
<dbReference type="AlphaFoldDB" id="A0A915TYP3"/>
<dbReference type="PANTHER" id="PTHR30341:SF0">
    <property type="entry name" value="NA(+)_H(+) ANTIPORTER NHAA"/>
    <property type="match status" value="1"/>
</dbReference>
<reference evidence="7" key="1">
    <citation type="submission" date="2020-12" db="EMBL/GenBank/DDBJ databases">
        <title>Desulfobium dissulfuricans gen. nov., sp. nov., a novel mesophilic, sulfate-reducing bacterium isolated from a deep-sea hydrothermal vent.</title>
        <authorList>
            <person name="Hashimoto Y."/>
            <person name="Tame A."/>
            <person name="Sawayama S."/>
            <person name="Miyazaki J."/>
            <person name="Takai K."/>
            <person name="Nakagawa S."/>
        </authorList>
    </citation>
    <scope>NUCLEOTIDE SEQUENCE</scope>
    <source>
        <strain evidence="7">GF1</strain>
    </source>
</reference>
<comment type="similarity">
    <text evidence="6">Belongs to the NhaA Na(+)/H(+) (TC 2.A.33) antiporter family.</text>
</comment>
<dbReference type="Proteomes" id="UP001063350">
    <property type="component" value="Chromosome"/>
</dbReference>
<dbReference type="GO" id="GO:0015385">
    <property type="term" value="F:sodium:proton antiporter activity"/>
    <property type="evidence" value="ECO:0007669"/>
    <property type="project" value="UniProtKB-UniRule"/>
</dbReference>
<evidence type="ECO:0000313" key="7">
    <source>
        <dbReference type="EMBL" id="BCO08408.1"/>
    </source>
</evidence>
<evidence type="ECO:0000256" key="4">
    <source>
        <dbReference type="ARBA" id="ARBA00022989"/>
    </source>
</evidence>
<evidence type="ECO:0000256" key="1">
    <source>
        <dbReference type="ARBA" id="ARBA00004429"/>
    </source>
</evidence>
<gene>
    <name evidence="6 7" type="primary">nhaA</name>
    <name evidence="7" type="ORF">GF1_07840</name>
</gene>
<dbReference type="GO" id="GO:0006885">
    <property type="term" value="P:regulation of pH"/>
    <property type="evidence" value="ECO:0007669"/>
    <property type="project" value="UniProtKB-UniRule"/>
</dbReference>
<keyword evidence="4 6" id="KW-1133">Transmembrane helix</keyword>
<proteinExistence type="inferred from homology"/>
<dbReference type="PANTHER" id="PTHR30341">
    <property type="entry name" value="SODIUM ION/PROTON ANTIPORTER NHAA-RELATED"/>
    <property type="match status" value="1"/>
</dbReference>
<keyword evidence="6" id="KW-0915">Sodium</keyword>
<dbReference type="InterPro" id="IPR004670">
    <property type="entry name" value="NhaA"/>
</dbReference>
<name>A0A915TYP3_9BACT</name>
<keyword evidence="2 6" id="KW-1003">Cell membrane</keyword>
<feature type="transmembrane region" description="Helical" evidence="6">
    <location>
        <begin position="345"/>
        <end position="365"/>
    </location>
</feature>
<dbReference type="GO" id="GO:0005886">
    <property type="term" value="C:plasma membrane"/>
    <property type="evidence" value="ECO:0007669"/>
    <property type="project" value="UniProtKB-SubCell"/>
</dbReference>
<keyword evidence="3 6" id="KW-0812">Transmembrane</keyword>
<comment type="subcellular location">
    <subcellularLocation>
        <location evidence="1">Cell inner membrane</location>
        <topology evidence="1">Multi-pass membrane protein</topology>
    </subcellularLocation>
    <subcellularLocation>
        <location evidence="6">Cell membrane</location>
        <topology evidence="6">Multi-pass membrane protein</topology>
    </subcellularLocation>
</comment>
<organism evidence="7 8">
    <name type="scientific">Desulfolithobacter dissulfuricans</name>
    <dbReference type="NCBI Taxonomy" id="2795293"/>
    <lineage>
        <taxon>Bacteria</taxon>
        <taxon>Pseudomonadati</taxon>
        <taxon>Thermodesulfobacteriota</taxon>
        <taxon>Desulfobulbia</taxon>
        <taxon>Desulfobulbales</taxon>
        <taxon>Desulfobulbaceae</taxon>
        <taxon>Desulfolithobacter</taxon>
    </lineage>
</organism>
<feature type="transmembrane region" description="Helical" evidence="6">
    <location>
        <begin position="132"/>
        <end position="149"/>
    </location>
</feature>
<evidence type="ECO:0000256" key="6">
    <source>
        <dbReference type="HAMAP-Rule" id="MF_01844"/>
    </source>
</evidence>
<evidence type="ECO:0000256" key="2">
    <source>
        <dbReference type="ARBA" id="ARBA00022475"/>
    </source>
</evidence>
<dbReference type="EMBL" id="AP024233">
    <property type="protein sequence ID" value="BCO08408.1"/>
    <property type="molecule type" value="Genomic_DNA"/>
</dbReference>
<evidence type="ECO:0000313" key="8">
    <source>
        <dbReference type="Proteomes" id="UP001063350"/>
    </source>
</evidence>
<feature type="transmembrane region" description="Helical" evidence="6">
    <location>
        <begin position="214"/>
        <end position="241"/>
    </location>
</feature>
<feature type="transmembrane region" description="Helical" evidence="6">
    <location>
        <begin position="411"/>
        <end position="431"/>
    </location>
</feature>
<feature type="transmembrane region" description="Helical" evidence="6">
    <location>
        <begin position="158"/>
        <end position="179"/>
    </location>
</feature>
<dbReference type="InterPro" id="IPR023171">
    <property type="entry name" value="Na/H_antiporter_dom_sf"/>
</dbReference>
<keyword evidence="6" id="KW-0739">Sodium transport</keyword>
<comment type="catalytic activity">
    <reaction evidence="6">
        <text>Na(+)(in) + 2 H(+)(out) = Na(+)(out) + 2 H(+)(in)</text>
        <dbReference type="Rhea" id="RHEA:29251"/>
        <dbReference type="ChEBI" id="CHEBI:15378"/>
        <dbReference type="ChEBI" id="CHEBI:29101"/>
    </reaction>
</comment>
<comment type="function">
    <text evidence="6">Na(+)/H(+) antiporter that extrudes sodium in exchange for external protons.</text>
</comment>
<evidence type="ECO:0000256" key="3">
    <source>
        <dbReference type="ARBA" id="ARBA00022692"/>
    </source>
</evidence>
<accession>A0A915TYP3</accession>
<dbReference type="HAMAP" id="MF_01844">
    <property type="entry name" value="NhaA"/>
    <property type="match status" value="1"/>
</dbReference>
<keyword evidence="6" id="KW-0050">Antiport</keyword>
<sequence>MGATPSKNFFERFLHSQSASSVVLIFATLTAVIWANSPWADIYQKLSHLDIGTYFNGKQYHLSLDHWVKDGLMAIFFFVVGLEIKREILTGELSCLKKAMLPVMAAFGGAVVPALVYFAFNPGGPEASGWGVPMATDIAFALGLLALFGRRVPITLKVFLTALAIVDDLMAVLVIALFYTEQINFLPLVIALFLLAILAPIVRNRIRRPVCTFLIIVGVWLCVFLSGIHATIAGVILAMVVPVKATIEPKKFFQTLKKYNGLLKESKMTRHSMITDREQRKAIEQIYLAAEGMIPVGIRLEEMLHPIQAFLILPIFALFAAGVTVDAGMLAAFPSSVSLGIMTGLILGKPLGIMGFSFLVVKMNMSSLPSRVTWGQLWGVSLLGGIGFTMAIFISELAFADAAMVADAKIAIFLASILAAILGFLVLSRTLPKK</sequence>
<protein>
    <recommendedName>
        <fullName evidence="6">Na(+)/H(+) antiporter NhaA</fullName>
    </recommendedName>
    <alternativeName>
        <fullName evidence="6">Sodium/proton antiporter NhaA</fullName>
    </alternativeName>
</protein>
<feature type="transmembrane region" description="Helical" evidence="6">
    <location>
        <begin position="185"/>
        <end position="202"/>
    </location>
</feature>
<keyword evidence="5 6" id="KW-0472">Membrane</keyword>
<feature type="transmembrane region" description="Helical" evidence="6">
    <location>
        <begin position="101"/>
        <end position="120"/>
    </location>
</feature>
<dbReference type="Pfam" id="PF06965">
    <property type="entry name" value="Na_H_antiport_1"/>
    <property type="match status" value="1"/>
</dbReference>
<dbReference type="RefSeq" id="WP_267928310.1">
    <property type="nucleotide sequence ID" value="NZ_AP024233.1"/>
</dbReference>